<reference evidence="2 3" key="1">
    <citation type="journal article" date="2019" name="Commun. Biol.">
        <title>The bagworm genome reveals a unique fibroin gene that provides high tensile strength.</title>
        <authorList>
            <person name="Kono N."/>
            <person name="Nakamura H."/>
            <person name="Ohtoshi R."/>
            <person name="Tomita M."/>
            <person name="Numata K."/>
            <person name="Arakawa K."/>
        </authorList>
    </citation>
    <scope>NUCLEOTIDE SEQUENCE [LARGE SCALE GENOMIC DNA]</scope>
</reference>
<dbReference type="Pfam" id="PF10545">
    <property type="entry name" value="MADF_DNA_bdg"/>
    <property type="match status" value="1"/>
</dbReference>
<dbReference type="OrthoDB" id="6152242at2759"/>
<name>A0A4C1U4C3_EUMVA</name>
<dbReference type="InterPro" id="IPR006578">
    <property type="entry name" value="MADF-dom"/>
</dbReference>
<evidence type="ECO:0000313" key="2">
    <source>
        <dbReference type="EMBL" id="GBP20676.1"/>
    </source>
</evidence>
<evidence type="ECO:0000313" key="3">
    <source>
        <dbReference type="Proteomes" id="UP000299102"/>
    </source>
</evidence>
<accession>A0A4C1U4C3</accession>
<dbReference type="AlphaFoldDB" id="A0A4C1U4C3"/>
<dbReference type="SMART" id="SM00595">
    <property type="entry name" value="MADF"/>
    <property type="match status" value="1"/>
</dbReference>
<dbReference type="PANTHER" id="PTHR21505">
    <property type="entry name" value="MADF DOMAIN-CONTAINING PROTEIN-RELATED"/>
    <property type="match status" value="1"/>
</dbReference>
<gene>
    <name evidence="2" type="ORF">EVAR_16549_1</name>
</gene>
<dbReference type="EMBL" id="BGZK01000121">
    <property type="protein sequence ID" value="GBP20676.1"/>
    <property type="molecule type" value="Genomic_DNA"/>
</dbReference>
<sequence>MTSSADVRSRTNVNVGLYARIDTVPLCTTRSPTVCSAAVLQRSRAQLPIAAVRSEPRQLTSSDYTNKMRRVNALHDLASVLGDSVSIDTVRRRIDILRNGFKREYKKVVTSTINSTSASDIYVPTLWYYEQMLFLEDSEQAIENSTEYLHQGLIMELEVWHWNSIMRQRILTMFGLF</sequence>
<comment type="caution">
    <text evidence="2">The sequence shown here is derived from an EMBL/GenBank/DDBJ whole genome shotgun (WGS) entry which is preliminary data.</text>
</comment>
<dbReference type="PROSITE" id="PS51029">
    <property type="entry name" value="MADF"/>
    <property type="match status" value="1"/>
</dbReference>
<organism evidence="2 3">
    <name type="scientific">Eumeta variegata</name>
    <name type="common">Bagworm moth</name>
    <name type="synonym">Eumeta japonica</name>
    <dbReference type="NCBI Taxonomy" id="151549"/>
    <lineage>
        <taxon>Eukaryota</taxon>
        <taxon>Metazoa</taxon>
        <taxon>Ecdysozoa</taxon>
        <taxon>Arthropoda</taxon>
        <taxon>Hexapoda</taxon>
        <taxon>Insecta</taxon>
        <taxon>Pterygota</taxon>
        <taxon>Neoptera</taxon>
        <taxon>Endopterygota</taxon>
        <taxon>Lepidoptera</taxon>
        <taxon>Glossata</taxon>
        <taxon>Ditrysia</taxon>
        <taxon>Tineoidea</taxon>
        <taxon>Psychidae</taxon>
        <taxon>Oiketicinae</taxon>
        <taxon>Eumeta</taxon>
    </lineage>
</organism>
<keyword evidence="3" id="KW-1185">Reference proteome</keyword>
<proteinExistence type="predicted"/>
<protein>
    <recommendedName>
        <fullName evidence="1">MADF domain-containing protein</fullName>
    </recommendedName>
</protein>
<evidence type="ECO:0000259" key="1">
    <source>
        <dbReference type="PROSITE" id="PS51029"/>
    </source>
</evidence>
<dbReference type="Proteomes" id="UP000299102">
    <property type="component" value="Unassembled WGS sequence"/>
</dbReference>
<feature type="domain" description="MADF" evidence="1">
    <location>
        <begin position="47"/>
        <end position="140"/>
    </location>
</feature>
<dbReference type="PANTHER" id="PTHR21505:SF8">
    <property type="entry name" value="DPT-YFP REPRESSOR BY OVEREXPRESSION, ISOFORM D-RELATED"/>
    <property type="match status" value="1"/>
</dbReference>